<evidence type="ECO:0000313" key="1">
    <source>
        <dbReference type="EMBL" id="CAG8363667.1"/>
    </source>
</evidence>
<dbReference type="OrthoDB" id="3643156at2759"/>
<keyword evidence="2" id="KW-1185">Reference proteome</keyword>
<proteinExistence type="predicted"/>
<dbReference type="Proteomes" id="UP001152649">
    <property type="component" value="Unassembled WGS sequence"/>
</dbReference>
<evidence type="ECO:0000313" key="2">
    <source>
        <dbReference type="Proteomes" id="UP001152649"/>
    </source>
</evidence>
<sequence length="427" mass="48302">MIWLSDVRDAQITTSISAKDTYINPILVRMRTLWWISSLAYFVSFVNVGYGYGCISQWCDTCLSAKVHDAPGVGFDLTPLYGTAVVHYYNGTVVEVAKVLGSPEYLELMARLATISKPFPNPTLDFISGISLRLVENLLPEVSSPWRDWWRWLNTKLGRPVKPDEVEIIGDLLQQLKVSTEEKISQPLDRVAVTDPGFQSLKSATLNAALRMSDLRTWVGDSIYYAHRIVEGDAVYAANGYGLCTDYLDLSHCSDEFAESPDPTVFLVSYNRNLLYTSIVEGVTGEAFSRITRVEAQLVDYELGLDRLLEKDEAILWDRLRSQLQILPREFEHPITHLVLAGESVTHPRFLATLRDSISELLPDVVNIKLAMNPTFAAARGAALYARRRQEVQSNCTERSECEEARLHERVYTSTQEGLRSRREELR</sequence>
<comment type="caution">
    <text evidence="1">The sequence shown here is derived from an EMBL/GenBank/DDBJ whole genome shotgun (WGS) entry which is preliminary data.</text>
</comment>
<reference evidence="1" key="1">
    <citation type="submission" date="2021-07" db="EMBL/GenBank/DDBJ databases">
        <authorList>
            <person name="Branca A.L. A."/>
        </authorList>
    </citation>
    <scope>NUCLEOTIDE SEQUENCE</scope>
</reference>
<name>A0A9W4IUW5_9EURO</name>
<accession>A0A9W4IUW5</accession>
<gene>
    <name evidence="1" type="ORF">PSALAMII_LOCUS4013</name>
</gene>
<dbReference type="EMBL" id="CAJVPG010000155">
    <property type="protein sequence ID" value="CAG8363667.1"/>
    <property type="molecule type" value="Genomic_DNA"/>
</dbReference>
<organism evidence="1 2">
    <name type="scientific">Penicillium salamii</name>
    <dbReference type="NCBI Taxonomy" id="1612424"/>
    <lineage>
        <taxon>Eukaryota</taxon>
        <taxon>Fungi</taxon>
        <taxon>Dikarya</taxon>
        <taxon>Ascomycota</taxon>
        <taxon>Pezizomycotina</taxon>
        <taxon>Eurotiomycetes</taxon>
        <taxon>Eurotiomycetidae</taxon>
        <taxon>Eurotiales</taxon>
        <taxon>Aspergillaceae</taxon>
        <taxon>Penicillium</taxon>
    </lineage>
</organism>
<protein>
    <submittedName>
        <fullName evidence="1">Uncharacterized protein</fullName>
    </submittedName>
</protein>
<dbReference type="AlphaFoldDB" id="A0A9W4IUW5"/>